<dbReference type="Gene3D" id="3.30.450.20">
    <property type="entry name" value="PAS domain"/>
    <property type="match status" value="1"/>
</dbReference>
<dbReference type="InterPro" id="IPR013655">
    <property type="entry name" value="PAS_fold_3"/>
</dbReference>
<accession>A0ABV8UH82</accession>
<dbReference type="NCBIfam" id="TIGR00229">
    <property type="entry name" value="sensory_box"/>
    <property type="match status" value="1"/>
</dbReference>
<proteinExistence type="predicted"/>
<dbReference type="PROSITE" id="PS50112">
    <property type="entry name" value="PAS"/>
    <property type="match status" value="1"/>
</dbReference>
<comment type="caution">
    <text evidence="2">The sequence shown here is derived from an EMBL/GenBank/DDBJ whole genome shotgun (WGS) entry which is preliminary data.</text>
</comment>
<dbReference type="Proteomes" id="UP001595776">
    <property type="component" value="Unassembled WGS sequence"/>
</dbReference>
<sequence>MSDDRTHVTGVEVFFEPDDIIVSKTNKQGHITYANDVFLDIAGYTEEEVVGKPHSVIRHPDMPRCIFKALWDSIQSGEEIFAYVMNRAKNGDHYWVLAHVTPSFSTSGEIIGYHSNRRVPNRASLEGTIIPLYQDLLRIEAAGGRKQGLEDSSAHLAKLLSDKNMTLNEFSLSLA</sequence>
<dbReference type="EMBL" id="JBHSCR010000036">
    <property type="protein sequence ID" value="MFC4349813.1"/>
    <property type="molecule type" value="Genomic_DNA"/>
</dbReference>
<evidence type="ECO:0000259" key="1">
    <source>
        <dbReference type="PROSITE" id="PS50112"/>
    </source>
</evidence>
<dbReference type="RefSeq" id="WP_068144545.1">
    <property type="nucleotide sequence ID" value="NZ_JBHSCR010000036.1"/>
</dbReference>
<dbReference type="InterPro" id="IPR000014">
    <property type="entry name" value="PAS"/>
</dbReference>
<dbReference type="SUPFAM" id="SSF55785">
    <property type="entry name" value="PYP-like sensor domain (PAS domain)"/>
    <property type="match status" value="1"/>
</dbReference>
<name>A0ABV8UH82_9PROT</name>
<evidence type="ECO:0000313" key="3">
    <source>
        <dbReference type="Proteomes" id="UP001595776"/>
    </source>
</evidence>
<dbReference type="CDD" id="cd00130">
    <property type="entry name" value="PAS"/>
    <property type="match status" value="1"/>
</dbReference>
<dbReference type="InterPro" id="IPR035965">
    <property type="entry name" value="PAS-like_dom_sf"/>
</dbReference>
<dbReference type="Pfam" id="PF08447">
    <property type="entry name" value="PAS_3"/>
    <property type="match status" value="1"/>
</dbReference>
<keyword evidence="3" id="KW-1185">Reference proteome</keyword>
<gene>
    <name evidence="2" type="ORF">ACFO5Q_18335</name>
</gene>
<evidence type="ECO:0000313" key="2">
    <source>
        <dbReference type="EMBL" id="MFC4349813.1"/>
    </source>
</evidence>
<feature type="domain" description="PAS" evidence="1">
    <location>
        <begin position="26"/>
        <end position="77"/>
    </location>
</feature>
<organism evidence="2 3">
    <name type="scientific">Kordiimonas lipolytica</name>
    <dbReference type="NCBI Taxonomy" id="1662421"/>
    <lineage>
        <taxon>Bacteria</taxon>
        <taxon>Pseudomonadati</taxon>
        <taxon>Pseudomonadota</taxon>
        <taxon>Alphaproteobacteria</taxon>
        <taxon>Kordiimonadales</taxon>
        <taxon>Kordiimonadaceae</taxon>
        <taxon>Kordiimonas</taxon>
    </lineage>
</organism>
<reference evidence="3" key="1">
    <citation type="journal article" date="2019" name="Int. J. Syst. Evol. Microbiol.">
        <title>The Global Catalogue of Microorganisms (GCM) 10K type strain sequencing project: providing services to taxonomists for standard genome sequencing and annotation.</title>
        <authorList>
            <consortium name="The Broad Institute Genomics Platform"/>
            <consortium name="The Broad Institute Genome Sequencing Center for Infectious Disease"/>
            <person name="Wu L."/>
            <person name="Ma J."/>
        </authorList>
    </citation>
    <scope>NUCLEOTIDE SEQUENCE [LARGE SCALE GENOMIC DNA]</scope>
    <source>
        <strain evidence="3">CGMCC 1.15304</strain>
    </source>
</reference>
<protein>
    <submittedName>
        <fullName evidence="2">PAS domain-containing protein</fullName>
    </submittedName>
</protein>